<dbReference type="KEGG" id="tva:4769207"/>
<protein>
    <submittedName>
        <fullName evidence="1">Uncharacterized protein</fullName>
    </submittedName>
</protein>
<gene>
    <name evidence="1" type="ORF">TVAG_061590</name>
</gene>
<accession>A2E7S4</accession>
<name>A2E7S4_TRIV3</name>
<reference evidence="1" key="1">
    <citation type="submission" date="2006-10" db="EMBL/GenBank/DDBJ databases">
        <authorList>
            <person name="Amadeo P."/>
            <person name="Zhao Q."/>
            <person name="Wortman J."/>
            <person name="Fraser-Liggett C."/>
            <person name="Carlton J."/>
        </authorList>
    </citation>
    <scope>NUCLEOTIDE SEQUENCE</scope>
    <source>
        <strain evidence="1">G3</strain>
    </source>
</reference>
<dbReference type="AlphaFoldDB" id="A2E7S4"/>
<organism evidence="1 2">
    <name type="scientific">Trichomonas vaginalis (strain ATCC PRA-98 / G3)</name>
    <dbReference type="NCBI Taxonomy" id="412133"/>
    <lineage>
        <taxon>Eukaryota</taxon>
        <taxon>Metamonada</taxon>
        <taxon>Parabasalia</taxon>
        <taxon>Trichomonadida</taxon>
        <taxon>Trichomonadidae</taxon>
        <taxon>Trichomonas</taxon>
    </lineage>
</organism>
<keyword evidence="2" id="KW-1185">Reference proteome</keyword>
<evidence type="ECO:0000313" key="1">
    <source>
        <dbReference type="EMBL" id="EAY11255.1"/>
    </source>
</evidence>
<dbReference type="InParanoid" id="A2E7S4"/>
<proteinExistence type="predicted"/>
<dbReference type="RefSeq" id="XP_001323478.1">
    <property type="nucleotide sequence ID" value="XM_001323443.1"/>
</dbReference>
<dbReference type="VEuPathDB" id="TrichDB:TVAGG3_0239700"/>
<evidence type="ECO:0000313" key="2">
    <source>
        <dbReference type="Proteomes" id="UP000001542"/>
    </source>
</evidence>
<reference evidence="1" key="2">
    <citation type="journal article" date="2007" name="Science">
        <title>Draft genome sequence of the sexually transmitted pathogen Trichomonas vaginalis.</title>
        <authorList>
            <person name="Carlton J.M."/>
            <person name="Hirt R.P."/>
            <person name="Silva J.C."/>
            <person name="Delcher A.L."/>
            <person name="Schatz M."/>
            <person name="Zhao Q."/>
            <person name="Wortman J.R."/>
            <person name="Bidwell S.L."/>
            <person name="Alsmark U.C.M."/>
            <person name="Besteiro S."/>
            <person name="Sicheritz-Ponten T."/>
            <person name="Noel C.J."/>
            <person name="Dacks J.B."/>
            <person name="Foster P.G."/>
            <person name="Simillion C."/>
            <person name="Van de Peer Y."/>
            <person name="Miranda-Saavedra D."/>
            <person name="Barton G.J."/>
            <person name="Westrop G.D."/>
            <person name="Mueller S."/>
            <person name="Dessi D."/>
            <person name="Fiori P.L."/>
            <person name="Ren Q."/>
            <person name="Paulsen I."/>
            <person name="Zhang H."/>
            <person name="Bastida-Corcuera F.D."/>
            <person name="Simoes-Barbosa A."/>
            <person name="Brown M.T."/>
            <person name="Hayes R.D."/>
            <person name="Mukherjee M."/>
            <person name="Okumura C.Y."/>
            <person name="Schneider R."/>
            <person name="Smith A.J."/>
            <person name="Vanacova S."/>
            <person name="Villalvazo M."/>
            <person name="Haas B.J."/>
            <person name="Pertea M."/>
            <person name="Feldblyum T.V."/>
            <person name="Utterback T.R."/>
            <person name="Shu C.L."/>
            <person name="Osoegawa K."/>
            <person name="de Jong P.J."/>
            <person name="Hrdy I."/>
            <person name="Horvathova L."/>
            <person name="Zubacova Z."/>
            <person name="Dolezal P."/>
            <person name="Malik S.B."/>
            <person name="Logsdon J.M. Jr."/>
            <person name="Henze K."/>
            <person name="Gupta A."/>
            <person name="Wang C.C."/>
            <person name="Dunne R.L."/>
            <person name="Upcroft J.A."/>
            <person name="Upcroft P."/>
            <person name="White O."/>
            <person name="Salzberg S.L."/>
            <person name="Tang P."/>
            <person name="Chiu C.-H."/>
            <person name="Lee Y.-S."/>
            <person name="Embley T.M."/>
            <person name="Coombs G.H."/>
            <person name="Mottram J.C."/>
            <person name="Tachezy J."/>
            <person name="Fraser-Liggett C.M."/>
            <person name="Johnson P.J."/>
        </authorList>
    </citation>
    <scope>NUCLEOTIDE SEQUENCE [LARGE SCALE GENOMIC DNA]</scope>
    <source>
        <strain evidence="1">G3</strain>
    </source>
</reference>
<dbReference type="Proteomes" id="UP000001542">
    <property type="component" value="Unassembled WGS sequence"/>
</dbReference>
<dbReference type="EMBL" id="DS113322">
    <property type="protein sequence ID" value="EAY11255.1"/>
    <property type="molecule type" value="Genomic_DNA"/>
</dbReference>
<dbReference type="VEuPathDB" id="TrichDB:TVAG_061660"/>
<sequence>MLQSKLTSTLTYTLTNVVSSYTTITYAIETNEIYYISVSSTPTMFPVYTETDFTTYDTIPSTYPLPESTIILPQDKTKNLLDRTNTYVPTFESKETIVHKPIPYQLTLNSSTLYMYSTETTIYTSTYTADINSSVIFKYTEVTTYTDTIISYNPINHQDGELNVTSYSFIDVNTTTRTVVFNVKETQLEIKTISYKLLNSVLTISSAENNSINTYVWDASQVASGAFYSTYAYFDTETVFVTKNNETYSGTWTSTLVLTLSATKAITDTFVLYPSASQTVVPYNFISISTDTYTEYIIDGASKTSGSQIDIMPSPTPPLGYAWGLLESYKTKYTNTIVTEYIKTFTALNPGENVQMPTNVSTSSFILSLSNNSVIKIETMVPTISTTIYINTGTKLTFVMGDTITYIMKDTNTFLSTIISGTFKYADISFTSKTSTIPKYIETTISSITVTWTSFPFKLTDIPTYTLVPSSIYTVIKLPNETNITTFTYTLVNTITSLRTQLTDGYTMLSTIQQMTASTIIPTNGSKNTYIVSLTLTPAPTLIKTPSSTPRKPIPLRTLDPTMTPKRPILIQEQIQDLL</sequence>